<evidence type="ECO:0000313" key="2">
    <source>
        <dbReference type="Proteomes" id="UP001189429"/>
    </source>
</evidence>
<organism evidence="1 2">
    <name type="scientific">Prorocentrum cordatum</name>
    <dbReference type="NCBI Taxonomy" id="2364126"/>
    <lineage>
        <taxon>Eukaryota</taxon>
        <taxon>Sar</taxon>
        <taxon>Alveolata</taxon>
        <taxon>Dinophyceae</taxon>
        <taxon>Prorocentrales</taxon>
        <taxon>Prorocentraceae</taxon>
        <taxon>Prorocentrum</taxon>
    </lineage>
</organism>
<keyword evidence="2" id="KW-1185">Reference proteome</keyword>
<sequence length="152" mass="17147">RQQPEGRDALVVAAGTADLAAKAAKLEGLVYRSSMAFYHEEEKRHRRSWATKPQGVTTAAHNAMQVRNSFKVGFLSEMRRDARGALRSYITAYELLRHDVEVADVVERMELCNHITIRMYQLYLQSHDVGAAVFHCRTHSATLRACNATDEA</sequence>
<dbReference type="PANTHER" id="PTHR14374">
    <property type="entry name" value="FOIE GRAS"/>
    <property type="match status" value="1"/>
</dbReference>
<reference evidence="1" key="1">
    <citation type="submission" date="2023-10" db="EMBL/GenBank/DDBJ databases">
        <authorList>
            <person name="Chen Y."/>
            <person name="Shah S."/>
            <person name="Dougan E. K."/>
            <person name="Thang M."/>
            <person name="Chan C."/>
        </authorList>
    </citation>
    <scope>NUCLEOTIDE SEQUENCE [LARGE SCALE GENOMIC DNA]</scope>
</reference>
<name>A0ABN9S3E1_9DINO</name>
<protein>
    <recommendedName>
        <fullName evidence="3">KIF-binding protein</fullName>
    </recommendedName>
</protein>
<dbReference type="Proteomes" id="UP001189429">
    <property type="component" value="Unassembled WGS sequence"/>
</dbReference>
<feature type="non-terminal residue" evidence="1">
    <location>
        <position position="152"/>
    </location>
</feature>
<evidence type="ECO:0008006" key="3">
    <source>
        <dbReference type="Google" id="ProtNLM"/>
    </source>
</evidence>
<dbReference type="PANTHER" id="PTHR14374:SF0">
    <property type="entry name" value="TRAFFICKING PROTEIN PARTICLE COMPLEX SUBUNIT 11"/>
    <property type="match status" value="1"/>
</dbReference>
<evidence type="ECO:0000313" key="1">
    <source>
        <dbReference type="EMBL" id="CAK0825417.1"/>
    </source>
</evidence>
<comment type="caution">
    <text evidence="1">The sequence shown here is derived from an EMBL/GenBank/DDBJ whole genome shotgun (WGS) entry which is preliminary data.</text>
</comment>
<accession>A0ABN9S3E1</accession>
<proteinExistence type="predicted"/>
<dbReference type="EMBL" id="CAUYUJ010008934">
    <property type="protein sequence ID" value="CAK0825417.1"/>
    <property type="molecule type" value="Genomic_DNA"/>
</dbReference>
<gene>
    <name evidence="1" type="ORF">PCOR1329_LOCUS25547</name>
</gene>
<feature type="non-terminal residue" evidence="1">
    <location>
        <position position="1"/>
    </location>
</feature>